<dbReference type="EMBL" id="KN738780">
    <property type="protein sequence ID" value="KIH54623.1"/>
    <property type="molecule type" value="Genomic_DNA"/>
</dbReference>
<dbReference type="GO" id="GO:0000463">
    <property type="term" value="P:maturation of LSU-rRNA from tricistronic rRNA transcript (SSU-rRNA, 5.8S rRNA, LSU-rRNA)"/>
    <property type="evidence" value="ECO:0007669"/>
    <property type="project" value="TreeGrafter"/>
</dbReference>
<reference evidence="2 3" key="1">
    <citation type="submission" date="2013-12" db="EMBL/GenBank/DDBJ databases">
        <title>Draft genome of the parsitic nematode Ancylostoma duodenale.</title>
        <authorList>
            <person name="Mitreva M."/>
        </authorList>
    </citation>
    <scope>NUCLEOTIDE SEQUENCE [LARGE SCALE GENOMIC DNA]</scope>
    <source>
        <strain evidence="2 3">Zhejiang</strain>
    </source>
</reference>
<dbReference type="PANTHER" id="PTHR12221:SF6">
    <property type="entry name" value="PESCADILLO HOMOLOG"/>
    <property type="match status" value="1"/>
</dbReference>
<gene>
    <name evidence="2" type="ORF">ANCDUO_15229</name>
</gene>
<evidence type="ECO:0000256" key="1">
    <source>
        <dbReference type="ARBA" id="ARBA00004123"/>
    </source>
</evidence>
<dbReference type="Pfam" id="PF06732">
    <property type="entry name" value="Pescadillo_N"/>
    <property type="match status" value="1"/>
</dbReference>
<dbReference type="OrthoDB" id="10264910at2759"/>
<keyword evidence="3" id="KW-1185">Reference proteome</keyword>
<comment type="subcellular location">
    <subcellularLocation>
        <location evidence="1">Nucleus</location>
    </subcellularLocation>
</comment>
<feature type="non-terminal residue" evidence="2">
    <location>
        <position position="54"/>
    </location>
</feature>
<protein>
    <submittedName>
        <fullName evidence="2">Uncharacterized protein</fullName>
    </submittedName>
</protein>
<dbReference type="Proteomes" id="UP000054047">
    <property type="component" value="Unassembled WGS sequence"/>
</dbReference>
<organism evidence="2 3">
    <name type="scientific">Ancylostoma duodenale</name>
    <dbReference type="NCBI Taxonomy" id="51022"/>
    <lineage>
        <taxon>Eukaryota</taxon>
        <taxon>Metazoa</taxon>
        <taxon>Ecdysozoa</taxon>
        <taxon>Nematoda</taxon>
        <taxon>Chromadorea</taxon>
        <taxon>Rhabditida</taxon>
        <taxon>Rhabditina</taxon>
        <taxon>Rhabditomorpha</taxon>
        <taxon>Strongyloidea</taxon>
        <taxon>Ancylostomatidae</taxon>
        <taxon>Ancylostomatinae</taxon>
        <taxon>Ancylostoma</taxon>
    </lineage>
</organism>
<dbReference type="PANTHER" id="PTHR12221">
    <property type="entry name" value="PESCADILLO - RELATED"/>
    <property type="match status" value="1"/>
</dbReference>
<dbReference type="GO" id="GO:0003723">
    <property type="term" value="F:RNA binding"/>
    <property type="evidence" value="ECO:0007669"/>
    <property type="project" value="TreeGrafter"/>
</dbReference>
<dbReference type="GO" id="GO:0070545">
    <property type="term" value="C:PeBoW complex"/>
    <property type="evidence" value="ECO:0007669"/>
    <property type="project" value="TreeGrafter"/>
</dbReference>
<proteinExistence type="predicted"/>
<dbReference type="AlphaFoldDB" id="A0A0C2CE73"/>
<name>A0A0C2CE73_9BILA</name>
<accession>A0A0C2CE73</accession>
<sequence length="54" mass="6422">MSIHFQHEAGAAVNYISRREALKKLQLSLKDFRRLCILKVMFRAYILMSLLIKR</sequence>
<evidence type="ECO:0000313" key="2">
    <source>
        <dbReference type="EMBL" id="KIH54623.1"/>
    </source>
</evidence>
<dbReference type="InterPro" id="IPR010613">
    <property type="entry name" value="PES"/>
</dbReference>
<evidence type="ECO:0000313" key="3">
    <source>
        <dbReference type="Proteomes" id="UP000054047"/>
    </source>
</evidence>